<keyword evidence="4" id="KW-1185">Reference proteome</keyword>
<proteinExistence type="predicted"/>
<dbReference type="Proteomes" id="UP000198287">
    <property type="component" value="Unassembled WGS sequence"/>
</dbReference>
<evidence type="ECO:0000313" key="4">
    <source>
        <dbReference type="Proteomes" id="UP000198287"/>
    </source>
</evidence>
<evidence type="ECO:0000256" key="1">
    <source>
        <dbReference type="SAM" id="Phobius"/>
    </source>
</evidence>
<feature type="transmembrane region" description="Helical" evidence="1">
    <location>
        <begin position="305"/>
        <end position="325"/>
    </location>
</feature>
<feature type="chain" id="PRO_5013053398" evidence="2">
    <location>
        <begin position="19"/>
        <end position="596"/>
    </location>
</feature>
<protein>
    <submittedName>
        <fullName evidence="3">Uncharacterized protein</fullName>
    </submittedName>
</protein>
<feature type="signal peptide" evidence="2">
    <location>
        <begin position="1"/>
        <end position="18"/>
    </location>
</feature>
<comment type="caution">
    <text evidence="3">The sequence shown here is derived from an EMBL/GenBank/DDBJ whole genome shotgun (WGS) entry which is preliminary data.</text>
</comment>
<organism evidence="3 4">
    <name type="scientific">Folsomia candida</name>
    <name type="common">Springtail</name>
    <dbReference type="NCBI Taxonomy" id="158441"/>
    <lineage>
        <taxon>Eukaryota</taxon>
        <taxon>Metazoa</taxon>
        <taxon>Ecdysozoa</taxon>
        <taxon>Arthropoda</taxon>
        <taxon>Hexapoda</taxon>
        <taxon>Collembola</taxon>
        <taxon>Entomobryomorpha</taxon>
        <taxon>Isotomoidea</taxon>
        <taxon>Isotomidae</taxon>
        <taxon>Proisotominae</taxon>
        <taxon>Folsomia</taxon>
    </lineage>
</organism>
<feature type="transmembrane region" description="Helical" evidence="1">
    <location>
        <begin position="565"/>
        <end position="584"/>
    </location>
</feature>
<keyword evidence="1" id="KW-0812">Transmembrane</keyword>
<keyword evidence="2" id="KW-0732">Signal</keyword>
<keyword evidence="1" id="KW-1133">Transmembrane helix</keyword>
<sequence length="596" mass="67060">MWLILSGILPVLTIPVNSHLSNSISLFQPFTEIQAIIQADNSADIYHSFDNFVTELAQPISWVPLQLKITGNLFIDKYISIREHFKQLKFQSAKFPRILVIFGKSAASFLNHVSSRTFIISRDIFILVTASNVELTTILDGRYPNFFPKYAYLIQGEKLFTLLPYESSPPAVTTSHILKVPSVWKKVSRTMIRNNNSRSKFPGSYFILISNSLNLNLCADPGNLSPWNSSMSVRTLLLCELSTRQNLTLVSVPRYPFPSFQTGLLLRPYSACDLFLTGEDLEIGFLVPVHLAGLDFNFNGILGPIGLPVAIWTLGFAGIMILFFYTSLKFGSIVTEFSLNVYFSMETVLRPLLDQCQEKLGANWSAICQLATSHRSIIIPGTAYPVNDSTHANIPVATHPTQNCSFRPFSNVFTALSKESLFNKDPTFTKIMAKIMTCKGTTFVPHFVAQLTRLVTTPDVLISEVEQLPKMKMMAEEVAPQKDFQISTDKLIHPIYIGVGDDLLGPAVRKMLRSFSEAGFFGYYVRSIKEAGFLNFWARWTAHPINKGRRKEKSRGVVRLNMNHIKPMITLCLMLELIGLILFVREVVIRRGKCVS</sequence>
<reference evidence="3 4" key="1">
    <citation type="submission" date="2015-12" db="EMBL/GenBank/DDBJ databases">
        <title>The genome of Folsomia candida.</title>
        <authorList>
            <person name="Faddeeva A."/>
            <person name="Derks M.F."/>
            <person name="Anvar Y."/>
            <person name="Smit S."/>
            <person name="Van Straalen N."/>
            <person name="Roelofs D."/>
        </authorList>
    </citation>
    <scope>NUCLEOTIDE SEQUENCE [LARGE SCALE GENOMIC DNA]</scope>
    <source>
        <strain evidence="3 4">VU population</strain>
        <tissue evidence="3">Whole body</tissue>
    </source>
</reference>
<gene>
    <name evidence="3" type="ORF">Fcan01_25455</name>
</gene>
<evidence type="ECO:0000313" key="3">
    <source>
        <dbReference type="EMBL" id="OXA39654.1"/>
    </source>
</evidence>
<name>A0A226D468_FOLCA</name>
<evidence type="ECO:0000256" key="2">
    <source>
        <dbReference type="SAM" id="SignalP"/>
    </source>
</evidence>
<dbReference type="EMBL" id="LNIX01000037">
    <property type="protein sequence ID" value="OXA39654.1"/>
    <property type="molecule type" value="Genomic_DNA"/>
</dbReference>
<accession>A0A226D468</accession>
<dbReference type="AlphaFoldDB" id="A0A226D468"/>
<keyword evidence="1" id="KW-0472">Membrane</keyword>